<dbReference type="AlphaFoldDB" id="F4WSP9"/>
<evidence type="ECO:0000313" key="3">
    <source>
        <dbReference type="Proteomes" id="UP000007755"/>
    </source>
</evidence>
<evidence type="ECO:0000313" key="2">
    <source>
        <dbReference type="EMBL" id="EGI62792.1"/>
    </source>
</evidence>
<name>F4WSP9_ACREC</name>
<proteinExistence type="predicted"/>
<sequence>MEMQSNSPRAKAKTSCHNVRIFLVVTLAVTLCYPALIDTAVVRSEKQLQRVLLRDFTNVRIPRATEDSDEENAPRRICHNAPCGWAVYNPYTRNIEYFMRNTCECPDESYKCVRVGDDLSASAYPKTLSLLDIISRILAEIKSENNEKYNQVGDRGRGARGRHHKLLSAQIPSTRSQA</sequence>
<protein>
    <submittedName>
        <fullName evidence="2">Uncharacterized protein</fullName>
    </submittedName>
</protein>
<accession>F4WSP9</accession>
<dbReference type="EMBL" id="GL888326">
    <property type="protein sequence ID" value="EGI62792.1"/>
    <property type="molecule type" value="Genomic_DNA"/>
</dbReference>
<reference evidence="2" key="1">
    <citation type="submission" date="2011-02" db="EMBL/GenBank/DDBJ databases">
        <title>The genome of the leaf-cutting ant Acromyrmex echinatior suggests key adaptations to social evolution and fungus farming.</title>
        <authorList>
            <person name="Nygaard S."/>
            <person name="Zhang G."/>
        </authorList>
    </citation>
    <scope>NUCLEOTIDE SEQUENCE</scope>
</reference>
<dbReference type="Proteomes" id="UP000007755">
    <property type="component" value="Unassembled WGS sequence"/>
</dbReference>
<organism evidence="3">
    <name type="scientific">Acromyrmex echinatior</name>
    <name type="common">Panamanian leafcutter ant</name>
    <name type="synonym">Acromyrmex octospinosus echinatior</name>
    <dbReference type="NCBI Taxonomy" id="103372"/>
    <lineage>
        <taxon>Eukaryota</taxon>
        <taxon>Metazoa</taxon>
        <taxon>Ecdysozoa</taxon>
        <taxon>Arthropoda</taxon>
        <taxon>Hexapoda</taxon>
        <taxon>Insecta</taxon>
        <taxon>Pterygota</taxon>
        <taxon>Neoptera</taxon>
        <taxon>Endopterygota</taxon>
        <taxon>Hymenoptera</taxon>
        <taxon>Apocrita</taxon>
        <taxon>Aculeata</taxon>
        <taxon>Formicoidea</taxon>
        <taxon>Formicidae</taxon>
        <taxon>Myrmicinae</taxon>
        <taxon>Acromyrmex</taxon>
    </lineage>
</organism>
<evidence type="ECO:0000256" key="1">
    <source>
        <dbReference type="SAM" id="MobiDB-lite"/>
    </source>
</evidence>
<feature type="region of interest" description="Disordered" evidence="1">
    <location>
        <begin position="148"/>
        <end position="178"/>
    </location>
</feature>
<dbReference type="InParanoid" id="F4WSP9"/>
<dbReference type="OrthoDB" id="6340809at2759"/>
<dbReference type="eggNOG" id="ENOG502SA2I">
    <property type="taxonomic scope" value="Eukaryota"/>
</dbReference>
<gene>
    <name evidence="2" type="ORF">G5I_08882</name>
</gene>
<keyword evidence="3" id="KW-1185">Reference proteome</keyword>